<dbReference type="PROSITE" id="PS00149">
    <property type="entry name" value="SULFATASE_2"/>
    <property type="match status" value="1"/>
</dbReference>
<feature type="region of interest" description="Disordered" evidence="6">
    <location>
        <begin position="564"/>
        <end position="593"/>
    </location>
</feature>
<dbReference type="Proteomes" id="UP000319852">
    <property type="component" value="Chromosome"/>
</dbReference>
<dbReference type="InterPro" id="IPR050738">
    <property type="entry name" value="Sulfatase"/>
</dbReference>
<keyword evidence="5" id="KW-0106">Calcium</keyword>
<evidence type="ECO:0000256" key="6">
    <source>
        <dbReference type="SAM" id="MobiDB-lite"/>
    </source>
</evidence>
<dbReference type="EMBL" id="CP036263">
    <property type="protein sequence ID" value="QDS98504.1"/>
    <property type="molecule type" value="Genomic_DNA"/>
</dbReference>
<evidence type="ECO:0000256" key="2">
    <source>
        <dbReference type="ARBA" id="ARBA00022723"/>
    </source>
</evidence>
<dbReference type="GO" id="GO:0046872">
    <property type="term" value="F:metal ion binding"/>
    <property type="evidence" value="ECO:0007669"/>
    <property type="project" value="UniProtKB-KW"/>
</dbReference>
<evidence type="ECO:0000313" key="9">
    <source>
        <dbReference type="Proteomes" id="UP000319852"/>
    </source>
</evidence>
<dbReference type="AlphaFoldDB" id="A0A517MUF3"/>
<dbReference type="NCBIfam" id="TIGR02601">
    <property type="entry name" value="autotrns_rpt"/>
    <property type="match status" value="1"/>
</dbReference>
<evidence type="ECO:0000256" key="3">
    <source>
        <dbReference type="ARBA" id="ARBA00022729"/>
    </source>
</evidence>
<evidence type="ECO:0000259" key="7">
    <source>
        <dbReference type="Pfam" id="PF00884"/>
    </source>
</evidence>
<keyword evidence="2" id="KW-0479">Metal-binding</keyword>
<dbReference type="InterPro" id="IPR013425">
    <property type="entry name" value="Autotrns_rpt"/>
</dbReference>
<gene>
    <name evidence="8" type="primary">atsA_12</name>
    <name evidence="8" type="ORF">HG15A2_17840</name>
</gene>
<proteinExistence type="inferred from homology"/>
<organism evidence="8 9">
    <name type="scientific">Adhaeretor mobilis</name>
    <dbReference type="NCBI Taxonomy" id="1930276"/>
    <lineage>
        <taxon>Bacteria</taxon>
        <taxon>Pseudomonadati</taxon>
        <taxon>Planctomycetota</taxon>
        <taxon>Planctomycetia</taxon>
        <taxon>Pirellulales</taxon>
        <taxon>Lacipirellulaceae</taxon>
        <taxon>Adhaeretor</taxon>
    </lineage>
</organism>
<comment type="similarity">
    <text evidence="1">Belongs to the sulfatase family.</text>
</comment>
<accession>A0A517MUF3</accession>
<dbReference type="Pfam" id="PF00884">
    <property type="entry name" value="Sulfatase"/>
    <property type="match status" value="1"/>
</dbReference>
<dbReference type="Gene3D" id="3.30.1120.10">
    <property type="match status" value="1"/>
</dbReference>
<dbReference type="InterPro" id="IPR024607">
    <property type="entry name" value="Sulfatase_CS"/>
</dbReference>
<evidence type="ECO:0000256" key="4">
    <source>
        <dbReference type="ARBA" id="ARBA00022801"/>
    </source>
</evidence>
<dbReference type="InterPro" id="IPR000917">
    <property type="entry name" value="Sulfatase_N"/>
</dbReference>
<dbReference type="PROSITE" id="PS00018">
    <property type="entry name" value="EF_HAND_1"/>
    <property type="match status" value="1"/>
</dbReference>
<protein>
    <submittedName>
        <fullName evidence="8">Arylsulfatase</fullName>
        <ecNumber evidence="8">3.1.6.1</ecNumber>
    </submittedName>
</protein>
<dbReference type="GO" id="GO:0004065">
    <property type="term" value="F:arylsulfatase activity"/>
    <property type="evidence" value="ECO:0007669"/>
    <property type="project" value="UniProtKB-EC"/>
</dbReference>
<dbReference type="Pfam" id="PF12951">
    <property type="entry name" value="PATR"/>
    <property type="match status" value="1"/>
</dbReference>
<evidence type="ECO:0000313" key="8">
    <source>
        <dbReference type="EMBL" id="QDS98504.1"/>
    </source>
</evidence>
<name>A0A517MUF3_9BACT</name>
<dbReference type="InterPro" id="IPR018247">
    <property type="entry name" value="EF_Hand_1_Ca_BS"/>
</dbReference>
<keyword evidence="4 8" id="KW-0378">Hydrolase</keyword>
<dbReference type="PANTHER" id="PTHR42693:SF33">
    <property type="entry name" value="ARYLSULFATASE"/>
    <property type="match status" value="1"/>
</dbReference>
<feature type="domain" description="Sulfatase N-terminal" evidence="7">
    <location>
        <begin position="56"/>
        <end position="399"/>
    </location>
</feature>
<dbReference type="EC" id="3.1.6.1" evidence="8"/>
<dbReference type="InterPro" id="IPR017850">
    <property type="entry name" value="Alkaline_phosphatase_core_sf"/>
</dbReference>
<feature type="compositionally biased region" description="Polar residues" evidence="6">
    <location>
        <begin position="567"/>
        <end position="576"/>
    </location>
</feature>
<reference evidence="8 9" key="1">
    <citation type="submission" date="2019-02" db="EMBL/GenBank/DDBJ databases">
        <title>Deep-cultivation of Planctomycetes and their phenomic and genomic characterization uncovers novel biology.</title>
        <authorList>
            <person name="Wiegand S."/>
            <person name="Jogler M."/>
            <person name="Boedeker C."/>
            <person name="Pinto D."/>
            <person name="Vollmers J."/>
            <person name="Rivas-Marin E."/>
            <person name="Kohn T."/>
            <person name="Peeters S.H."/>
            <person name="Heuer A."/>
            <person name="Rast P."/>
            <person name="Oberbeckmann S."/>
            <person name="Bunk B."/>
            <person name="Jeske O."/>
            <person name="Meyerdierks A."/>
            <person name="Storesund J.E."/>
            <person name="Kallscheuer N."/>
            <person name="Luecker S."/>
            <person name="Lage O.M."/>
            <person name="Pohl T."/>
            <person name="Merkel B.J."/>
            <person name="Hornburger P."/>
            <person name="Mueller R.-W."/>
            <person name="Bruemmer F."/>
            <person name="Labrenz M."/>
            <person name="Spormann A.M."/>
            <person name="Op den Camp H."/>
            <person name="Overmann J."/>
            <person name="Amann R."/>
            <person name="Jetten M.S.M."/>
            <person name="Mascher T."/>
            <person name="Medema M.H."/>
            <person name="Devos D.P."/>
            <person name="Kaster A.-K."/>
            <person name="Ovreas L."/>
            <person name="Rohde M."/>
            <person name="Galperin M.Y."/>
            <person name="Jogler C."/>
        </authorList>
    </citation>
    <scope>NUCLEOTIDE SEQUENCE [LARGE SCALE GENOMIC DNA]</scope>
    <source>
        <strain evidence="8 9">HG15A2</strain>
    </source>
</reference>
<sequence>MELFAQLLTYSFPTAEFLNMAICNGTDMSMFYRKFVSVLSLAAVAVLNAQVQAQSPNVIVIVADDAGYSDWGFMDGVDGSNPTPTPVPTPNLDALANRGVKFSRAYVAQSCQPTRAALVTGGYQNRIGNEVVGNNDFGLPASATTVWDRMKSQGYATGAVGKWHLGSIDGPQGNRPQTQGVDEFYGIWHGSRQYNVGNTNLPQTQLLREAIVPTSGPVTDTVVEGAHSGEFITNTFGQYGVDFIANHANGANPFFLYQSFTAPHTPLVNGPDFNDPRLAGLSGLRKQYASNMLTMDAEIGRMLDRLEDPNNDGNTSDSITDNTLIVFVNDNGGAEAGSSSPNGADNGILRAGKGTPYEGGIRVPMIVAGAGVNASVHGTTYDKAVHGVDILPTAFAAAGGTLGSGDTGIDGVNLLPHINGTNTANPHEVLVNRHRKQFTVVKGDWRLVNSGGSSTNGHQLFNIATDPSQTTNVRGANQSMAAELTRDLTAHEAVFDKQRYAILGNTEEATINTFDHFTFRPSAPAPGGTATIIQGAIGNGDFESSEPASGDQNWSATPNWYRLDGSETGNNFTTETGSGGSSQPGSRVAYNRGGAVNINDTGYTVTTAGQTFDLSLDLSRFGGGSDYNGDEQFRGFLFTSSEAVNGNTVTGDITELGNILIDNPQPNDFWKSFSETAFYTATAADVGKTLYFGFELVNPTGPAVEPRVDVIELTTVGGGSGGSSTTDWSDNGAWFEGGTNNVETMFNSDAFAGAVLEFPTTNTFSYISNNDMVRETGLEYMLNKVVLSGAFNGTQDQSATIQGNAVLFTNNLQGVGPQIAVEATNSGSSNYSYVIDLDVIIYHDLTITGDGDTTLTINGEVSNYFEPRSLTKSGTSTVVLTADNSYEGDTTIEAGTLSITNAYLEDSADVYLATGAILDLDFDGIDTIDSLYIDGISQATGTWGTIGSGATHESNLFTGSGLLSVSTLAALSGDFDNDGDVDGADFLKFQRDDGSASGLVAFQDNYGSTSVTASSGAVPEPAGLIMISIALALAILNRR</sequence>
<dbReference type="SUPFAM" id="SSF53649">
    <property type="entry name" value="Alkaline phosphatase-like"/>
    <property type="match status" value="1"/>
</dbReference>
<keyword evidence="9" id="KW-1185">Reference proteome</keyword>
<evidence type="ECO:0000256" key="5">
    <source>
        <dbReference type="ARBA" id="ARBA00022837"/>
    </source>
</evidence>
<dbReference type="Gene3D" id="3.40.720.10">
    <property type="entry name" value="Alkaline Phosphatase, subunit A"/>
    <property type="match status" value="1"/>
</dbReference>
<dbReference type="PANTHER" id="PTHR42693">
    <property type="entry name" value="ARYLSULFATASE FAMILY MEMBER"/>
    <property type="match status" value="1"/>
</dbReference>
<dbReference type="KEGG" id="amob:HG15A2_17840"/>
<evidence type="ECO:0000256" key="1">
    <source>
        <dbReference type="ARBA" id="ARBA00008779"/>
    </source>
</evidence>
<keyword evidence="3" id="KW-0732">Signal</keyword>